<dbReference type="Proteomes" id="UP000081671">
    <property type="component" value="Unplaced"/>
</dbReference>
<dbReference type="GO" id="GO:0006357">
    <property type="term" value="P:regulation of transcription by RNA polymerase II"/>
    <property type="evidence" value="ECO:0007669"/>
    <property type="project" value="TreeGrafter"/>
</dbReference>
<evidence type="ECO:0000313" key="4">
    <source>
        <dbReference type="Proteomes" id="UP000081671"/>
    </source>
</evidence>
<dbReference type="InParanoid" id="A0A1S3G0U4"/>
<feature type="region of interest" description="Disordered" evidence="2">
    <location>
        <begin position="92"/>
        <end position="113"/>
    </location>
</feature>
<comment type="similarity">
    <text evidence="1">Belongs to the SPT20 family.</text>
</comment>
<evidence type="ECO:0000256" key="2">
    <source>
        <dbReference type="SAM" id="MobiDB-lite"/>
    </source>
</evidence>
<dbReference type="KEGG" id="dord:105993261"/>
<dbReference type="GO" id="GO:0000124">
    <property type="term" value="C:SAGA complex"/>
    <property type="evidence" value="ECO:0007669"/>
    <property type="project" value="InterPro"/>
</dbReference>
<dbReference type="OrthoDB" id="1932706at2759"/>
<dbReference type="CTD" id="170067"/>
<reference evidence="5" key="1">
    <citation type="submission" date="2025-08" db="UniProtKB">
        <authorList>
            <consortium name="RefSeq"/>
        </authorList>
    </citation>
    <scope>IDENTIFICATION</scope>
    <source>
        <tissue evidence="5">Kidney</tissue>
    </source>
</reference>
<feature type="region of interest" description="Disordered" evidence="2">
    <location>
        <begin position="633"/>
        <end position="689"/>
    </location>
</feature>
<evidence type="ECO:0000259" key="3">
    <source>
        <dbReference type="Pfam" id="PF12090"/>
    </source>
</evidence>
<organism evidence="4 5">
    <name type="scientific">Dipodomys ordii</name>
    <name type="common">Ord's kangaroo rat</name>
    <dbReference type="NCBI Taxonomy" id="10020"/>
    <lineage>
        <taxon>Eukaryota</taxon>
        <taxon>Metazoa</taxon>
        <taxon>Chordata</taxon>
        <taxon>Craniata</taxon>
        <taxon>Vertebrata</taxon>
        <taxon>Euteleostomi</taxon>
        <taxon>Mammalia</taxon>
        <taxon>Eutheria</taxon>
        <taxon>Euarchontoglires</taxon>
        <taxon>Glires</taxon>
        <taxon>Rodentia</taxon>
        <taxon>Castorimorpha</taxon>
        <taxon>Heteromyidae</taxon>
        <taxon>Dipodomyinae</taxon>
        <taxon>Dipodomys</taxon>
    </lineage>
</organism>
<dbReference type="GeneID" id="105993261"/>
<dbReference type="InterPro" id="IPR021950">
    <property type="entry name" value="Spt20"/>
</dbReference>
<dbReference type="PANTHER" id="PTHR13526">
    <property type="entry name" value="TRANSCRIPTION FACTOR SPT20 HOMOLOG"/>
    <property type="match status" value="1"/>
</dbReference>
<feature type="compositionally biased region" description="Polar residues" evidence="2">
    <location>
        <begin position="634"/>
        <end position="647"/>
    </location>
</feature>
<feature type="region of interest" description="Disordered" evidence="2">
    <location>
        <begin position="695"/>
        <end position="714"/>
    </location>
</feature>
<dbReference type="InterPro" id="IPR046468">
    <property type="entry name" value="Spt20-like_SEP"/>
</dbReference>
<accession>A0A1S3G0U4</accession>
<dbReference type="GO" id="GO:0003712">
    <property type="term" value="F:transcription coregulator activity"/>
    <property type="evidence" value="ECO:0007669"/>
    <property type="project" value="InterPro"/>
</dbReference>
<sequence length="988" mass="109732">MHSVPVPVLPEPNGSGFRPTNYRYHTCALGRQAPPRLCGRSPTLHEIVNHPVEITQCDDFRKQGIQEVKPGNWVTVANISLLSCVTMQKHPEHASEDTKNAKTHVKKNPFKKKPLPREEKSLQEKLYDLYIEECGKKPEVKEFRSNESLLDKLLRREAFPCLVITLSPENWDFTVRIKDKDGSLSETIALTYSKETMLEYLDAEELPPFLFNILEKSEVNLSHHGCVIAEIRDYRQYSNRELSDYQSRHVLLRPARQTLVESMRMGGHWQTQEEKFEFENQLMLAKEDPLCFGPSFLGTCSTKSKLGNKQTMKNNSRKWSFLGSPWPSVNWQQELPRFTAPPELEAKISCRKRAEKRKGYPYNTTISTTAKCVDTWQQKSCDLDAPSHVDVQKYAKGKPSVPSGNSQKTDWLTPEVREMLAWKPGWELKKMPPFGKTFLPEHIQAPKKSKHDSSMSTSRIISGDSSNFIVASSESNDGRVVSTCHNSVQTNPAFLVSPKTSPKSSGSADLSHAYSEKFSLPSTNFIVANSESDDGRVVSTCHKSVQTNPAFLVSPKTSPKSSGSADLSHAYSEKFSLPSTNFIVANSESDDGRVVSTCHKSVQTNPAFLVSPKTSPKSGGSADLSHAYSEKFSLPSTSSVQRYPSPSHSERQPASLDQESSAGVGRGSQLLPDAKPPASSSKSIQTTRTSFYSSNLKASKVEDPEQKSSSLVSGSVNSVVCASDALIPGQVPPPSDSVASTVTQLRLQFIVNHSAHPVTVQIPSSPAILNPKPKIYQLLPQKQSLRPPVPQAFVEGSSSQPAPKTQPAVVITVKGLGSFLLPHATLLEQSKTGHNIILQNCQSPPPAQPQQVQNSNSLQKVLIYCPPCVLDFVLCQRSNPSQLHKIPNPPATTSLRICWESRQLLTLTFPDKRAACYLTGEITYRLAAFCQVSVFFRMLQFCAIYSSRQRRGELQNLIFKVKGGTNLTPENFYRTSNFDYDDDQPLVY</sequence>
<dbReference type="Pfam" id="PF12090">
    <property type="entry name" value="Spt20_SEP"/>
    <property type="match status" value="1"/>
</dbReference>
<evidence type="ECO:0000313" key="5">
    <source>
        <dbReference type="RefSeq" id="XP_012881919.1"/>
    </source>
</evidence>
<evidence type="ECO:0000256" key="1">
    <source>
        <dbReference type="ARBA" id="ARBA00009112"/>
    </source>
</evidence>
<feature type="domain" description="Spt20-like SEP" evidence="3">
    <location>
        <begin position="162"/>
        <end position="295"/>
    </location>
</feature>
<dbReference type="PANTHER" id="PTHR13526:SF8">
    <property type="entry name" value="TRANSCRIPTION FACTOR SPT20 HOMOLOG"/>
    <property type="match status" value="1"/>
</dbReference>
<feature type="compositionally biased region" description="Basic residues" evidence="2">
    <location>
        <begin position="101"/>
        <end position="113"/>
    </location>
</feature>
<keyword evidence="4" id="KW-1185">Reference proteome</keyword>
<dbReference type="RefSeq" id="XP_012881919.1">
    <property type="nucleotide sequence ID" value="XM_013026465.1"/>
</dbReference>
<dbReference type="AlphaFoldDB" id="A0A1S3G0U4"/>
<proteinExistence type="inferred from homology"/>
<name>A0A1S3G0U4_DIPOR</name>
<gene>
    <name evidence="5" type="primary">Supt20hl2</name>
</gene>
<protein>
    <submittedName>
        <fullName evidence="5">Transcription factor SPT20 homolog-like 2</fullName>
    </submittedName>
</protein>